<accession>A0A346CLR0</accession>
<feature type="transmembrane region" description="Helical" evidence="1">
    <location>
        <begin position="83"/>
        <end position="102"/>
    </location>
</feature>
<feature type="transmembrane region" description="Helical" evidence="1">
    <location>
        <begin position="386"/>
        <end position="407"/>
    </location>
</feature>
<keyword evidence="1" id="KW-0472">Membrane</keyword>
<keyword evidence="1" id="KW-1133">Transmembrane helix</keyword>
<feature type="transmembrane region" description="Helical" evidence="1">
    <location>
        <begin position="7"/>
        <end position="27"/>
    </location>
</feature>
<sequence>MLFIQVYSSVIYKAFSMAFILFIPYLFTKVFTETQYGLWSIYQSSVMWFLLMDLGLGNALVNKLPEEKTYSNRLDLLCFTNKLSIYITLLILMLNTILYIIINNYDLYLYIGLSMISLCIPFNIVGKYWTYRKKSQNIELYSLISNILFCAFASILFITNSLTLNISIVSFAFILLLTKLYFFLKTSTLKNSLLISLRNLNKFNIKGKYNFLSISINFFVCQVTSISILLGIRYFFAYNDMFEYAGLFDILFRPGTIAIMLCVLILRPIWIKLLEHYLKRERKDCIKLLFSIFLIYILYITAITIIQKTNVLLYLFNIWTPELTSINLTTINATLAFTSIVILNNIISYIMNGLNLIKAQMYLNMIGIIICLIYFLTLSNEYSYDLYPLFFSFPFTPLIIVGSILIYRRIKKL</sequence>
<feature type="transmembrane region" description="Helical" evidence="1">
    <location>
        <begin position="138"/>
        <end position="158"/>
    </location>
</feature>
<keyword evidence="1" id="KW-0812">Transmembrane</keyword>
<evidence type="ECO:0000313" key="2">
    <source>
        <dbReference type="EMBL" id="AXL96534.1"/>
    </source>
</evidence>
<feature type="transmembrane region" description="Helical" evidence="1">
    <location>
        <begin position="211"/>
        <end position="236"/>
    </location>
</feature>
<gene>
    <name evidence="2" type="primary">wzx</name>
</gene>
<feature type="transmembrane region" description="Helical" evidence="1">
    <location>
        <begin position="39"/>
        <end position="62"/>
    </location>
</feature>
<feature type="transmembrane region" description="Helical" evidence="1">
    <location>
        <begin position="256"/>
        <end position="274"/>
    </location>
</feature>
<organism evidence="2">
    <name type="scientific">Providencia alcalifaciens</name>
    <dbReference type="NCBI Taxonomy" id="126385"/>
    <lineage>
        <taxon>Bacteria</taxon>
        <taxon>Pseudomonadati</taxon>
        <taxon>Pseudomonadota</taxon>
        <taxon>Gammaproteobacteria</taxon>
        <taxon>Enterobacterales</taxon>
        <taxon>Morganellaceae</taxon>
        <taxon>Providencia</taxon>
    </lineage>
</organism>
<feature type="transmembrane region" description="Helical" evidence="1">
    <location>
        <begin position="326"/>
        <end position="350"/>
    </location>
</feature>
<evidence type="ECO:0000256" key="1">
    <source>
        <dbReference type="SAM" id="Phobius"/>
    </source>
</evidence>
<name>A0A346CLR0_9GAMM</name>
<protein>
    <submittedName>
        <fullName evidence="2">Flippase</fullName>
    </submittedName>
</protein>
<feature type="transmembrane region" description="Helical" evidence="1">
    <location>
        <begin position="108"/>
        <end position="126"/>
    </location>
</feature>
<dbReference type="EMBL" id="MH479422">
    <property type="protein sequence ID" value="AXL96534.1"/>
    <property type="molecule type" value="Genomic_DNA"/>
</dbReference>
<feature type="transmembrane region" description="Helical" evidence="1">
    <location>
        <begin position="286"/>
        <end position="306"/>
    </location>
</feature>
<reference evidence="2" key="1">
    <citation type="submission" date="2018-06" db="EMBL/GenBank/DDBJ databases">
        <title>Development of a Molecular Serotyping Scheme and a Multiplexed Luminex-Based Array for Providencia.</title>
        <authorList>
            <person name="Du Y."/>
            <person name="Liu B."/>
        </authorList>
    </citation>
    <scope>NUCLEOTIDE SEQUENCE</scope>
</reference>
<feature type="transmembrane region" description="Helical" evidence="1">
    <location>
        <begin position="164"/>
        <end position="184"/>
    </location>
</feature>
<feature type="transmembrane region" description="Helical" evidence="1">
    <location>
        <begin position="362"/>
        <end position="380"/>
    </location>
</feature>
<dbReference type="AlphaFoldDB" id="A0A346CLR0"/>
<proteinExistence type="predicted"/>